<dbReference type="eggNOG" id="KOG3627">
    <property type="taxonomic scope" value="Eukaryota"/>
</dbReference>
<evidence type="ECO:0000256" key="4">
    <source>
        <dbReference type="SAM" id="SignalP"/>
    </source>
</evidence>
<dbReference type="PROSITE" id="PS00134">
    <property type="entry name" value="TRYPSIN_HIS"/>
    <property type="match status" value="1"/>
</dbReference>
<dbReference type="PROSITE" id="PS00135">
    <property type="entry name" value="TRYPSIN_SER"/>
    <property type="match status" value="1"/>
</dbReference>
<dbReference type="KEGG" id="cqu:CpipJ_CPIJ016103"/>
<feature type="chain" id="PRO_5011409344" evidence="4">
    <location>
        <begin position="19"/>
        <end position="266"/>
    </location>
</feature>
<gene>
    <name evidence="7" type="primary">6049343</name>
    <name evidence="6" type="ORF">CpipJ_CPIJ016103</name>
</gene>
<keyword evidence="4" id="KW-0732">Signal</keyword>
<dbReference type="GO" id="GO:0006508">
    <property type="term" value="P:proteolysis"/>
    <property type="evidence" value="ECO:0007669"/>
    <property type="project" value="UniProtKB-KW"/>
</dbReference>
<dbReference type="InterPro" id="IPR009003">
    <property type="entry name" value="Peptidase_S1_PA"/>
</dbReference>
<evidence type="ECO:0000259" key="5">
    <source>
        <dbReference type="PROSITE" id="PS50240"/>
    </source>
</evidence>
<evidence type="ECO:0000313" key="6">
    <source>
        <dbReference type="EMBL" id="EDS42904.1"/>
    </source>
</evidence>
<name>B0X8Z8_CULQU</name>
<dbReference type="InterPro" id="IPR001314">
    <property type="entry name" value="Peptidase_S1A"/>
</dbReference>
<keyword evidence="3" id="KW-0720">Serine protease</keyword>
<dbReference type="InterPro" id="IPR033116">
    <property type="entry name" value="TRYPSIN_SER"/>
</dbReference>
<dbReference type="Gene3D" id="2.40.10.10">
    <property type="entry name" value="Trypsin-like serine proteases"/>
    <property type="match status" value="2"/>
</dbReference>
<dbReference type="GO" id="GO:0004252">
    <property type="term" value="F:serine-type endopeptidase activity"/>
    <property type="evidence" value="ECO:0007669"/>
    <property type="project" value="InterPro"/>
</dbReference>
<keyword evidence="3" id="KW-0378">Hydrolase</keyword>
<evidence type="ECO:0000313" key="8">
    <source>
        <dbReference type="Proteomes" id="UP000002320"/>
    </source>
</evidence>
<feature type="domain" description="Peptidase S1" evidence="5">
    <location>
        <begin position="68"/>
        <end position="265"/>
    </location>
</feature>
<dbReference type="Pfam" id="PF00089">
    <property type="entry name" value="Trypsin"/>
    <property type="match status" value="2"/>
</dbReference>
<keyword evidence="3 6" id="KW-0645">Protease</keyword>
<dbReference type="PANTHER" id="PTHR24250">
    <property type="entry name" value="CHYMOTRYPSIN-RELATED"/>
    <property type="match status" value="1"/>
</dbReference>
<dbReference type="PANTHER" id="PTHR24250:SF50">
    <property type="entry name" value="PEPTIDASE S1 DOMAIN-CONTAINING PROTEIN"/>
    <property type="match status" value="1"/>
</dbReference>
<dbReference type="SUPFAM" id="SSF50494">
    <property type="entry name" value="Trypsin-like serine proteases"/>
    <property type="match status" value="1"/>
</dbReference>
<dbReference type="InParanoid" id="B0X8Z8"/>
<organism>
    <name type="scientific">Culex quinquefasciatus</name>
    <name type="common">Southern house mosquito</name>
    <name type="synonym">Culex pungens</name>
    <dbReference type="NCBI Taxonomy" id="7176"/>
    <lineage>
        <taxon>Eukaryota</taxon>
        <taxon>Metazoa</taxon>
        <taxon>Ecdysozoa</taxon>
        <taxon>Arthropoda</taxon>
        <taxon>Hexapoda</taxon>
        <taxon>Insecta</taxon>
        <taxon>Pterygota</taxon>
        <taxon>Neoptera</taxon>
        <taxon>Endopterygota</taxon>
        <taxon>Diptera</taxon>
        <taxon>Nematocera</taxon>
        <taxon>Culicoidea</taxon>
        <taxon>Culicidae</taxon>
        <taxon>Culicinae</taxon>
        <taxon>Culicini</taxon>
        <taxon>Culex</taxon>
        <taxon>Culex</taxon>
    </lineage>
</organism>
<dbReference type="InterPro" id="IPR018114">
    <property type="entry name" value="TRYPSIN_HIS"/>
</dbReference>
<dbReference type="PROSITE" id="PS50240">
    <property type="entry name" value="TRYPSIN_DOM"/>
    <property type="match status" value="1"/>
</dbReference>
<evidence type="ECO:0000313" key="7">
    <source>
        <dbReference type="EnsemblMetazoa" id="CPIJ016103-PA"/>
    </source>
</evidence>
<protein>
    <submittedName>
        <fullName evidence="6 7">Serine protease</fullName>
    </submittedName>
</protein>
<dbReference type="EMBL" id="DS232512">
    <property type="protein sequence ID" value="EDS42904.1"/>
    <property type="molecule type" value="Genomic_DNA"/>
</dbReference>
<dbReference type="OMA" id="IEAQNIC"/>
<evidence type="ECO:0000256" key="3">
    <source>
        <dbReference type="RuleBase" id="RU363034"/>
    </source>
</evidence>
<dbReference type="InterPro" id="IPR043504">
    <property type="entry name" value="Peptidase_S1_PA_chymotrypsin"/>
</dbReference>
<keyword evidence="1" id="KW-1015">Disulfide bond</keyword>
<feature type="signal peptide" evidence="4">
    <location>
        <begin position="1"/>
        <end position="18"/>
    </location>
</feature>
<dbReference type="VEuPathDB" id="VectorBase:CQUJHB006213"/>
<dbReference type="STRING" id="7176.B0X8Z8"/>
<dbReference type="HOGENOM" id="CLU_006842_7_6_1"/>
<keyword evidence="8" id="KW-1185">Reference proteome</keyword>
<dbReference type="AlphaFoldDB" id="B0X8Z8"/>
<reference evidence="7" key="2">
    <citation type="submission" date="2021-02" db="UniProtKB">
        <authorList>
            <consortium name="EnsemblMetazoa"/>
        </authorList>
    </citation>
    <scope>IDENTIFICATION</scope>
    <source>
        <strain evidence="7">JHB</strain>
    </source>
</reference>
<dbReference type="PRINTS" id="PR00722">
    <property type="entry name" value="CHYMOTRYPSIN"/>
</dbReference>
<sequence>MKKVLILVAVLAVASTKSIDIDSSQVQPIETIGIDWSQVQPIQDTDQYWARLPAEMQYLRKPEPDRRIVNGQEATPGQFPYQVFLEYQLIEYPSSCGGSIINSNNVLTAAHCVWRALSGTAIVGVHNNKINEPTQQRIPFAKVFYHADYSEYFTRNDIAIVRLSGHITFNANVQPVRLPAQGDNQCLASFSNSELIQEQNICMSNAGQRGHCYGDSGGPVVVNDSGSALQVGVVSFVHGDGCNAGFPSVSARVTYYLDWVLHVMTL</sequence>
<evidence type="ECO:0000256" key="1">
    <source>
        <dbReference type="ARBA" id="ARBA00023157"/>
    </source>
</evidence>
<evidence type="ECO:0000256" key="2">
    <source>
        <dbReference type="ARBA" id="ARBA00024195"/>
    </source>
</evidence>
<dbReference type="OrthoDB" id="5565075at2759"/>
<proteinExistence type="inferred from homology"/>
<dbReference type="SMART" id="SM00020">
    <property type="entry name" value="Tryp_SPc"/>
    <property type="match status" value="1"/>
</dbReference>
<reference evidence="6" key="1">
    <citation type="submission" date="2007-03" db="EMBL/GenBank/DDBJ databases">
        <title>Annotation of Culex pipiens quinquefasciatus.</title>
        <authorList>
            <consortium name="The Broad Institute Genome Sequencing Platform"/>
            <person name="Atkinson P.W."/>
            <person name="Hemingway J."/>
            <person name="Christensen B.M."/>
            <person name="Higgs S."/>
            <person name="Kodira C."/>
            <person name="Hannick L."/>
            <person name="Megy K."/>
            <person name="O'Leary S."/>
            <person name="Pearson M."/>
            <person name="Haas B.J."/>
            <person name="Mauceli E."/>
            <person name="Wortman J.R."/>
            <person name="Lee N.H."/>
            <person name="Guigo R."/>
            <person name="Stanke M."/>
            <person name="Alvarado L."/>
            <person name="Amedeo P."/>
            <person name="Antoine C.H."/>
            <person name="Arensburger P."/>
            <person name="Bidwell S.L."/>
            <person name="Crawford M."/>
            <person name="Camaro F."/>
            <person name="Devon K."/>
            <person name="Engels R."/>
            <person name="Hammond M."/>
            <person name="Howarth C."/>
            <person name="Koehrsen M."/>
            <person name="Lawson D."/>
            <person name="Montgomery P."/>
            <person name="Nene V."/>
            <person name="Nusbaum C."/>
            <person name="Puiu D."/>
            <person name="Romero-Severson J."/>
            <person name="Severson D.W."/>
            <person name="Shumway M."/>
            <person name="Sisk P."/>
            <person name="Stolte C."/>
            <person name="Zeng Q."/>
            <person name="Eisenstadt E."/>
            <person name="Fraser-Liggett C."/>
            <person name="Strausberg R."/>
            <person name="Galagan J."/>
            <person name="Birren B."/>
            <person name="Collins F.H."/>
        </authorList>
    </citation>
    <scope>NUCLEOTIDE SEQUENCE [LARGE SCALE GENOMIC DNA]</scope>
    <source>
        <strain evidence="6">JHB</strain>
    </source>
</reference>
<dbReference type="CDD" id="cd00190">
    <property type="entry name" value="Tryp_SPc"/>
    <property type="match status" value="1"/>
</dbReference>
<dbReference type="FunFam" id="2.40.10.10:FF:000068">
    <property type="entry name" value="transmembrane protease serine 2"/>
    <property type="match status" value="1"/>
</dbReference>
<accession>B0X8Z8</accession>
<dbReference type="InterPro" id="IPR001254">
    <property type="entry name" value="Trypsin_dom"/>
</dbReference>
<comment type="similarity">
    <text evidence="2">Belongs to the peptidase S1 family. CLIP subfamily.</text>
</comment>
<dbReference type="EnsemblMetazoa" id="CPIJ016103-RA">
    <property type="protein sequence ID" value="CPIJ016103-PA"/>
    <property type="gene ID" value="CPIJ016103"/>
</dbReference>
<dbReference type="Proteomes" id="UP000002320">
    <property type="component" value="Unassembled WGS sequence"/>
</dbReference>
<dbReference type="VEuPathDB" id="VectorBase:CPIJ016103"/>